<dbReference type="GO" id="GO:0004654">
    <property type="term" value="F:polyribonucleotide nucleotidyltransferase activity"/>
    <property type="evidence" value="ECO:0007669"/>
    <property type="project" value="InterPro"/>
</dbReference>
<dbReference type="GO" id="GO:0005739">
    <property type="term" value="C:mitochondrion"/>
    <property type="evidence" value="ECO:0007669"/>
    <property type="project" value="TreeGrafter"/>
</dbReference>
<dbReference type="PANTHER" id="PTHR11252:SF16">
    <property type="entry name" value="POLYRIBONUCLEOTIDE NUCLEOTIDYLTRANSFERASE 2, MITOCHONDRIAL"/>
    <property type="match status" value="1"/>
</dbReference>
<dbReference type="EMBL" id="JAGGNH010000001">
    <property type="protein sequence ID" value="KAJ0985365.1"/>
    <property type="molecule type" value="Genomic_DNA"/>
</dbReference>
<dbReference type="PANTHER" id="PTHR11252">
    <property type="entry name" value="POLYRIBONUCLEOTIDE NUCLEOTIDYLTRANSFERASE"/>
    <property type="match status" value="1"/>
</dbReference>
<name>A0A9D5HQC2_9LILI</name>
<proteinExistence type="predicted"/>
<keyword evidence="1" id="KW-0694">RNA-binding</keyword>
<evidence type="ECO:0000259" key="2">
    <source>
        <dbReference type="Pfam" id="PF01138"/>
    </source>
</evidence>
<reference evidence="3" key="1">
    <citation type="submission" date="2021-03" db="EMBL/GenBank/DDBJ databases">
        <authorList>
            <person name="Li Z."/>
            <person name="Yang C."/>
        </authorList>
    </citation>
    <scope>NUCLEOTIDE SEQUENCE</scope>
    <source>
        <strain evidence="3">Dzin_1.0</strain>
        <tissue evidence="3">Leaf</tissue>
    </source>
</reference>
<dbReference type="GO" id="GO:0000175">
    <property type="term" value="F:3'-5'-RNA exonuclease activity"/>
    <property type="evidence" value="ECO:0007669"/>
    <property type="project" value="TreeGrafter"/>
</dbReference>
<evidence type="ECO:0000256" key="1">
    <source>
        <dbReference type="ARBA" id="ARBA00022884"/>
    </source>
</evidence>
<dbReference type="Gene3D" id="3.40.50.1010">
    <property type="entry name" value="5'-nuclease"/>
    <property type="match status" value="1"/>
</dbReference>
<gene>
    <name evidence="3" type="ORF">J5N97_003721</name>
</gene>
<dbReference type="Gene3D" id="3.30.230.70">
    <property type="entry name" value="GHMP Kinase, N-terminal domain"/>
    <property type="match status" value="1"/>
</dbReference>
<dbReference type="GO" id="GO:0003723">
    <property type="term" value="F:RNA binding"/>
    <property type="evidence" value="ECO:0007669"/>
    <property type="project" value="UniProtKB-KW"/>
</dbReference>
<evidence type="ECO:0000313" key="3">
    <source>
        <dbReference type="EMBL" id="KAJ0985365.1"/>
    </source>
</evidence>
<dbReference type="InterPro" id="IPR012162">
    <property type="entry name" value="PNPase"/>
</dbReference>
<keyword evidence="4" id="KW-1185">Reference proteome</keyword>
<dbReference type="InterPro" id="IPR020568">
    <property type="entry name" value="Ribosomal_Su5_D2-typ_SF"/>
</dbReference>
<protein>
    <recommendedName>
        <fullName evidence="2">Exoribonuclease phosphorolytic domain-containing protein</fullName>
    </recommendedName>
</protein>
<dbReference type="GO" id="GO:0000958">
    <property type="term" value="P:mitochondrial mRNA catabolic process"/>
    <property type="evidence" value="ECO:0007669"/>
    <property type="project" value="TreeGrafter"/>
</dbReference>
<reference evidence="3" key="2">
    <citation type="journal article" date="2022" name="Hortic Res">
        <title>The genome of Dioscorea zingiberensis sheds light on the biosynthesis, origin and evolution of the medicinally important diosgenin saponins.</title>
        <authorList>
            <person name="Li Y."/>
            <person name="Tan C."/>
            <person name="Li Z."/>
            <person name="Guo J."/>
            <person name="Li S."/>
            <person name="Chen X."/>
            <person name="Wang C."/>
            <person name="Dai X."/>
            <person name="Yang H."/>
            <person name="Song W."/>
            <person name="Hou L."/>
            <person name="Xu J."/>
            <person name="Tong Z."/>
            <person name="Xu A."/>
            <person name="Yuan X."/>
            <person name="Wang W."/>
            <person name="Yang Q."/>
            <person name="Chen L."/>
            <person name="Sun Z."/>
            <person name="Wang K."/>
            <person name="Pan B."/>
            <person name="Chen J."/>
            <person name="Bao Y."/>
            <person name="Liu F."/>
            <person name="Qi X."/>
            <person name="Gang D.R."/>
            <person name="Wen J."/>
            <person name="Li J."/>
        </authorList>
    </citation>
    <scope>NUCLEOTIDE SEQUENCE</scope>
    <source>
        <strain evidence="3">Dzin_1.0</strain>
    </source>
</reference>
<dbReference type="AlphaFoldDB" id="A0A9D5HQC2"/>
<dbReference type="Pfam" id="PF01138">
    <property type="entry name" value="RNase_PH"/>
    <property type="match status" value="1"/>
</dbReference>
<sequence length="184" mass="19915">MVDTLAEKALLVVLPPEDEFPYTVCVNSEVMSFDGSTPMASVCGGSMALMDASIPLREHVAAGVASGATRAALTQHFLLENNAAHISAKEPVLEDRLPDLLAQLRPYQLHAAYWMLQQEKRASETSENEGRKLFQQLIDVNDGLLHTTCRSPCYVAPESCEQVLSGIDKGGIDAVITEDSDLIA</sequence>
<organism evidence="3 4">
    <name type="scientific">Dioscorea zingiberensis</name>
    <dbReference type="NCBI Taxonomy" id="325984"/>
    <lineage>
        <taxon>Eukaryota</taxon>
        <taxon>Viridiplantae</taxon>
        <taxon>Streptophyta</taxon>
        <taxon>Embryophyta</taxon>
        <taxon>Tracheophyta</taxon>
        <taxon>Spermatophyta</taxon>
        <taxon>Magnoliopsida</taxon>
        <taxon>Liliopsida</taxon>
        <taxon>Dioscoreales</taxon>
        <taxon>Dioscoreaceae</taxon>
        <taxon>Dioscorea</taxon>
    </lineage>
</organism>
<dbReference type="OrthoDB" id="1712416at2759"/>
<dbReference type="SUPFAM" id="SSF54211">
    <property type="entry name" value="Ribosomal protein S5 domain 2-like"/>
    <property type="match status" value="1"/>
</dbReference>
<comment type="caution">
    <text evidence="3">The sequence shown here is derived from an EMBL/GenBank/DDBJ whole genome shotgun (WGS) entry which is preliminary data.</text>
</comment>
<evidence type="ECO:0000313" key="4">
    <source>
        <dbReference type="Proteomes" id="UP001085076"/>
    </source>
</evidence>
<feature type="domain" description="Exoribonuclease phosphorolytic" evidence="2">
    <location>
        <begin position="4"/>
        <end position="55"/>
    </location>
</feature>
<accession>A0A9D5HQC2</accession>
<dbReference type="InterPro" id="IPR027408">
    <property type="entry name" value="PNPase/RNase_PH_dom_sf"/>
</dbReference>
<dbReference type="GO" id="GO:0000965">
    <property type="term" value="P:mitochondrial RNA 3'-end processing"/>
    <property type="evidence" value="ECO:0007669"/>
    <property type="project" value="TreeGrafter"/>
</dbReference>
<dbReference type="InterPro" id="IPR001247">
    <property type="entry name" value="ExoRNase_PH_dom1"/>
</dbReference>
<dbReference type="GO" id="GO:0009570">
    <property type="term" value="C:chloroplast stroma"/>
    <property type="evidence" value="ECO:0007669"/>
    <property type="project" value="TreeGrafter"/>
</dbReference>
<dbReference type="Proteomes" id="UP001085076">
    <property type="component" value="Miscellaneous, Linkage group lg01"/>
</dbReference>
<dbReference type="GO" id="GO:0005829">
    <property type="term" value="C:cytosol"/>
    <property type="evidence" value="ECO:0007669"/>
    <property type="project" value="TreeGrafter"/>
</dbReference>